<accession>A0AAW1H7N2</accession>
<gene>
    <name evidence="6" type="ORF">RND81_12G072300</name>
</gene>
<name>A0AAW1H7N2_SAPOF</name>
<keyword evidence="7" id="KW-1185">Reference proteome</keyword>
<evidence type="ECO:0000256" key="4">
    <source>
        <dbReference type="ARBA" id="ARBA00023136"/>
    </source>
</evidence>
<feature type="transmembrane region" description="Helical" evidence="5">
    <location>
        <begin position="5"/>
        <end position="23"/>
    </location>
</feature>
<keyword evidence="3 5" id="KW-1133">Transmembrane helix</keyword>
<evidence type="ECO:0000256" key="1">
    <source>
        <dbReference type="ARBA" id="ARBA00004141"/>
    </source>
</evidence>
<dbReference type="AlphaFoldDB" id="A0AAW1H7N2"/>
<comment type="subcellular location">
    <subcellularLocation>
        <location evidence="1">Membrane</location>
        <topology evidence="1">Multi-pass membrane protein</topology>
    </subcellularLocation>
</comment>
<evidence type="ECO:0000256" key="3">
    <source>
        <dbReference type="ARBA" id="ARBA00022989"/>
    </source>
</evidence>
<dbReference type="GO" id="GO:0016020">
    <property type="term" value="C:membrane"/>
    <property type="evidence" value="ECO:0007669"/>
    <property type="project" value="UniProtKB-SubCell"/>
</dbReference>
<feature type="transmembrane region" description="Helical" evidence="5">
    <location>
        <begin position="35"/>
        <end position="55"/>
    </location>
</feature>
<dbReference type="PANTHER" id="PTHR31652:SF0">
    <property type="entry name" value="LIMR FAMILY PROTEIN DDB_G0283707-RELATED"/>
    <property type="match status" value="1"/>
</dbReference>
<dbReference type="InterPro" id="IPR006876">
    <property type="entry name" value="LMBR1-like_membr_prot"/>
</dbReference>
<organism evidence="6 7">
    <name type="scientific">Saponaria officinalis</name>
    <name type="common">Common soapwort</name>
    <name type="synonym">Lychnis saponaria</name>
    <dbReference type="NCBI Taxonomy" id="3572"/>
    <lineage>
        <taxon>Eukaryota</taxon>
        <taxon>Viridiplantae</taxon>
        <taxon>Streptophyta</taxon>
        <taxon>Embryophyta</taxon>
        <taxon>Tracheophyta</taxon>
        <taxon>Spermatophyta</taxon>
        <taxon>Magnoliopsida</taxon>
        <taxon>eudicotyledons</taxon>
        <taxon>Gunneridae</taxon>
        <taxon>Pentapetalae</taxon>
        <taxon>Caryophyllales</taxon>
        <taxon>Caryophyllaceae</taxon>
        <taxon>Caryophylleae</taxon>
        <taxon>Saponaria</taxon>
    </lineage>
</organism>
<protein>
    <submittedName>
        <fullName evidence="6">Uncharacterized protein</fullName>
    </submittedName>
</protein>
<reference evidence="6" key="1">
    <citation type="submission" date="2024-03" db="EMBL/GenBank/DDBJ databases">
        <title>WGS assembly of Saponaria officinalis var. Norfolk2.</title>
        <authorList>
            <person name="Jenkins J."/>
            <person name="Shu S."/>
            <person name="Grimwood J."/>
            <person name="Barry K."/>
            <person name="Goodstein D."/>
            <person name="Schmutz J."/>
            <person name="Leebens-Mack J."/>
            <person name="Osbourn A."/>
        </authorList>
    </citation>
    <scope>NUCLEOTIDE SEQUENCE [LARGE SCALE GENOMIC DNA]</scope>
    <source>
        <strain evidence="6">JIC</strain>
    </source>
</reference>
<evidence type="ECO:0000313" key="7">
    <source>
        <dbReference type="Proteomes" id="UP001443914"/>
    </source>
</evidence>
<dbReference type="Pfam" id="PF04791">
    <property type="entry name" value="LMBR1"/>
    <property type="match status" value="1"/>
</dbReference>
<dbReference type="EMBL" id="JBDFQZ010000012">
    <property type="protein sequence ID" value="KAK9672044.1"/>
    <property type="molecule type" value="Genomic_DNA"/>
</dbReference>
<dbReference type="Proteomes" id="UP001443914">
    <property type="component" value="Unassembled WGS sequence"/>
</dbReference>
<keyword evidence="4 5" id="KW-0472">Membrane</keyword>
<dbReference type="PANTHER" id="PTHR31652">
    <property type="entry name" value="LIMR FAMILY PROTEIN DDB_G0283707-RELATED"/>
    <property type="match status" value="1"/>
</dbReference>
<comment type="caution">
    <text evidence="6">The sequence shown here is derived from an EMBL/GenBank/DDBJ whole genome shotgun (WGS) entry which is preliminary data.</text>
</comment>
<evidence type="ECO:0000313" key="6">
    <source>
        <dbReference type="EMBL" id="KAK9672044.1"/>
    </source>
</evidence>
<keyword evidence="2 5" id="KW-0812">Transmembrane</keyword>
<sequence length="75" mass="8627">MASRIVIIIFVVLVFIFNVYLLINYQHLDDVIQAYFPKFVVVLSQFVAVNSILMLPADVVNRQACHHDFYNGACH</sequence>
<evidence type="ECO:0000256" key="5">
    <source>
        <dbReference type="SAM" id="Phobius"/>
    </source>
</evidence>
<evidence type="ECO:0000256" key="2">
    <source>
        <dbReference type="ARBA" id="ARBA00022692"/>
    </source>
</evidence>
<proteinExistence type="predicted"/>